<evidence type="ECO:0000313" key="1">
    <source>
        <dbReference type="EMBL" id="CAG8618398.1"/>
    </source>
</evidence>
<evidence type="ECO:0000313" key="2">
    <source>
        <dbReference type="Proteomes" id="UP000789572"/>
    </source>
</evidence>
<name>A0A9N9GL27_9GLOM</name>
<organism evidence="1 2">
    <name type="scientific">Paraglomus occultum</name>
    <dbReference type="NCBI Taxonomy" id="144539"/>
    <lineage>
        <taxon>Eukaryota</taxon>
        <taxon>Fungi</taxon>
        <taxon>Fungi incertae sedis</taxon>
        <taxon>Mucoromycota</taxon>
        <taxon>Glomeromycotina</taxon>
        <taxon>Glomeromycetes</taxon>
        <taxon>Paraglomerales</taxon>
        <taxon>Paraglomeraceae</taxon>
        <taxon>Paraglomus</taxon>
    </lineage>
</organism>
<protein>
    <submittedName>
        <fullName evidence="1">11199_t:CDS:1</fullName>
    </submittedName>
</protein>
<reference evidence="1" key="1">
    <citation type="submission" date="2021-06" db="EMBL/GenBank/DDBJ databases">
        <authorList>
            <person name="Kallberg Y."/>
            <person name="Tangrot J."/>
            <person name="Rosling A."/>
        </authorList>
    </citation>
    <scope>NUCLEOTIDE SEQUENCE</scope>
    <source>
        <strain evidence="1">IA702</strain>
    </source>
</reference>
<keyword evidence="2" id="KW-1185">Reference proteome</keyword>
<accession>A0A9N9GL27</accession>
<feature type="non-terminal residue" evidence="1">
    <location>
        <position position="1"/>
    </location>
</feature>
<gene>
    <name evidence="1" type="ORF">POCULU_LOCUS8298</name>
</gene>
<proteinExistence type="predicted"/>
<dbReference type="AlphaFoldDB" id="A0A9N9GL27"/>
<comment type="caution">
    <text evidence="1">The sequence shown here is derived from an EMBL/GenBank/DDBJ whole genome shotgun (WGS) entry which is preliminary data.</text>
</comment>
<dbReference type="EMBL" id="CAJVPJ010002320">
    <property type="protein sequence ID" value="CAG8618398.1"/>
    <property type="molecule type" value="Genomic_DNA"/>
</dbReference>
<dbReference type="Proteomes" id="UP000789572">
    <property type="component" value="Unassembled WGS sequence"/>
</dbReference>
<sequence length="50" mass="5734">AAINRSAQLLRKNVVNYRVDGLTKDEGDEEALKSVMRYALGRLPTMRREK</sequence>